<dbReference type="PROSITE" id="PS50089">
    <property type="entry name" value="ZF_RING_2"/>
    <property type="match status" value="1"/>
</dbReference>
<evidence type="ECO:0000256" key="5">
    <source>
        <dbReference type="ARBA" id="ARBA00022679"/>
    </source>
</evidence>
<evidence type="ECO:0000256" key="3">
    <source>
        <dbReference type="ARBA" id="ARBA00004906"/>
    </source>
</evidence>
<evidence type="ECO:0000256" key="9">
    <source>
        <dbReference type="ARBA" id="ARBA00022771"/>
    </source>
</evidence>
<organism evidence="17 18">
    <name type="scientific">Hesseltinella vesiculosa</name>
    <dbReference type="NCBI Taxonomy" id="101127"/>
    <lineage>
        <taxon>Eukaryota</taxon>
        <taxon>Fungi</taxon>
        <taxon>Fungi incertae sedis</taxon>
        <taxon>Mucoromycota</taxon>
        <taxon>Mucoromycotina</taxon>
        <taxon>Mucoromycetes</taxon>
        <taxon>Mucorales</taxon>
        <taxon>Cunninghamellaceae</taxon>
        <taxon>Hesseltinella</taxon>
    </lineage>
</organism>
<feature type="transmembrane region" description="Helical" evidence="15">
    <location>
        <begin position="12"/>
        <end position="32"/>
    </location>
</feature>
<gene>
    <name evidence="17" type="ORF">DM01DRAFT_1297822</name>
</gene>
<dbReference type="OrthoDB" id="9984778at2759"/>
<comment type="catalytic activity">
    <reaction evidence="1">
        <text>S-ubiquitinyl-[E2 ubiquitin-conjugating enzyme]-L-cysteine + [acceptor protein]-L-lysine = [E2 ubiquitin-conjugating enzyme]-L-cysteine + N(6)-ubiquitinyl-[acceptor protein]-L-lysine.</text>
        <dbReference type="EC" id="2.3.2.27"/>
    </reaction>
</comment>
<dbReference type="InterPro" id="IPR013083">
    <property type="entry name" value="Znf_RING/FYVE/PHD"/>
</dbReference>
<dbReference type="InterPro" id="IPR021319">
    <property type="entry name" value="DUF2921"/>
</dbReference>
<evidence type="ECO:0000256" key="8">
    <source>
        <dbReference type="ARBA" id="ARBA00022729"/>
    </source>
</evidence>
<feature type="transmembrane region" description="Helical" evidence="15">
    <location>
        <begin position="468"/>
        <end position="485"/>
    </location>
</feature>
<sequence length="656" mass="74574">MDGEPQADNQQIVRGLYRASFFIFLFLLSIPFQSFPDAENDTAPASVEEWKDALVLEKEAIGNVSFGINVTNPLPAEINSQVRQLYTTDISRHFYHNITGLFRGSWTSHTVDNDPSTNTTLLEEKRGEFLFDQGGSFMMNLKSIKTQNDDIYYIEGHLRLKDIEKSDAGTLLLAEGFHYLSNGSIYLVGAPEGRALHLEELLHMLPTNASLVTTQTLIMDHIDRRLKEIDDLSLTDSQLWEDRDNHLVSVKYDCPMRIFAQLKPISESIKISQLVEYEKELENPQGITTIKPPALELSSVMYSTECGLAITMTDASGMKIETYFNKAGSYATMATAIAIAQTFLLIHQMEYTPTPSSVTNVSYWTIAMQALMDGYICLIHLTTGVVMENVFLPFASAAFFSFILVAIFGMRYLLVIRRIQRPEANRSQAQQDGQPSTFFTTYMDFNRLYYVLLFGLFIFFKSTTHSPLIQNIVIALLGCVFYSFWIPQIVRNVMRGCRKPLSPRYVLGMTATRLITPLYVYACPDNILAQDPVPSIWLLVVYLVMQVVVLFLQDLLGPRFFVPEKYLPQTYNYHPLVPPEDEETSHEHSHHLQPRDCAICMLPVDTSGAVPTGLHVLGRIQYMMTPCHHLFHTECLEKWMKIKLECPVCRSYLPSS</sequence>
<keyword evidence="18" id="KW-1185">Reference proteome</keyword>
<dbReference type="PANTHER" id="PTHR22763:SF162">
    <property type="entry name" value="TRANSMEMBRANE E3 UBIQUITIN-PROTEIN LIGASE 1"/>
    <property type="match status" value="1"/>
</dbReference>
<feature type="transmembrane region" description="Helical" evidence="15">
    <location>
        <begin position="394"/>
        <end position="414"/>
    </location>
</feature>
<dbReference type="STRING" id="101127.A0A1X2GY30"/>
<name>A0A1X2GY30_9FUNG</name>
<accession>A0A1X2GY30</accession>
<dbReference type="SMART" id="SM00184">
    <property type="entry name" value="RING"/>
    <property type="match status" value="1"/>
</dbReference>
<evidence type="ECO:0000256" key="6">
    <source>
        <dbReference type="ARBA" id="ARBA00022692"/>
    </source>
</evidence>
<feature type="transmembrane region" description="Helical" evidence="15">
    <location>
        <begin position="534"/>
        <end position="552"/>
    </location>
</feature>
<evidence type="ECO:0000256" key="7">
    <source>
        <dbReference type="ARBA" id="ARBA00022723"/>
    </source>
</evidence>
<comment type="pathway">
    <text evidence="3">Protein modification; protein ubiquitination.</text>
</comment>
<dbReference type="PANTHER" id="PTHR22763">
    <property type="entry name" value="RING ZINC FINGER PROTEIN"/>
    <property type="match status" value="1"/>
</dbReference>
<evidence type="ECO:0000256" key="10">
    <source>
        <dbReference type="ARBA" id="ARBA00022786"/>
    </source>
</evidence>
<feature type="transmembrane region" description="Helical" evidence="15">
    <location>
        <begin position="327"/>
        <end position="346"/>
    </location>
</feature>
<keyword evidence="7" id="KW-0479">Metal-binding</keyword>
<feature type="transmembrane region" description="Helical" evidence="15">
    <location>
        <begin position="445"/>
        <end position="462"/>
    </location>
</feature>
<keyword evidence="5" id="KW-0808">Transferase</keyword>
<dbReference type="Gene3D" id="3.30.40.10">
    <property type="entry name" value="Zinc/RING finger domain, C3HC4 (zinc finger)"/>
    <property type="match status" value="1"/>
</dbReference>
<keyword evidence="10" id="KW-0833">Ubl conjugation pathway</keyword>
<evidence type="ECO:0000313" key="18">
    <source>
        <dbReference type="Proteomes" id="UP000242146"/>
    </source>
</evidence>
<evidence type="ECO:0000259" key="16">
    <source>
        <dbReference type="PROSITE" id="PS50089"/>
    </source>
</evidence>
<evidence type="ECO:0000256" key="2">
    <source>
        <dbReference type="ARBA" id="ARBA00004127"/>
    </source>
</evidence>
<evidence type="ECO:0000256" key="14">
    <source>
        <dbReference type="PROSITE-ProRule" id="PRU00175"/>
    </source>
</evidence>
<evidence type="ECO:0000256" key="15">
    <source>
        <dbReference type="SAM" id="Phobius"/>
    </source>
</evidence>
<keyword evidence="12 15" id="KW-1133">Transmembrane helix</keyword>
<evidence type="ECO:0000256" key="13">
    <source>
        <dbReference type="ARBA" id="ARBA00023136"/>
    </source>
</evidence>
<keyword evidence="9 14" id="KW-0863">Zinc-finger</keyword>
<reference evidence="17 18" key="1">
    <citation type="submission" date="2016-07" db="EMBL/GenBank/DDBJ databases">
        <title>Pervasive Adenine N6-methylation of Active Genes in Fungi.</title>
        <authorList>
            <consortium name="DOE Joint Genome Institute"/>
            <person name="Mondo S.J."/>
            <person name="Dannebaum R.O."/>
            <person name="Kuo R.C."/>
            <person name="Labutti K."/>
            <person name="Haridas S."/>
            <person name="Kuo A."/>
            <person name="Salamov A."/>
            <person name="Ahrendt S.R."/>
            <person name="Lipzen A."/>
            <person name="Sullivan W."/>
            <person name="Andreopoulos W.B."/>
            <person name="Clum A."/>
            <person name="Lindquist E."/>
            <person name="Daum C."/>
            <person name="Ramamoorthy G.K."/>
            <person name="Gryganskyi A."/>
            <person name="Culley D."/>
            <person name="Magnuson J.K."/>
            <person name="James T.Y."/>
            <person name="O'Malley M.A."/>
            <person name="Stajich J.E."/>
            <person name="Spatafora J.W."/>
            <person name="Visel A."/>
            <person name="Grigoriev I.V."/>
        </authorList>
    </citation>
    <scope>NUCLEOTIDE SEQUENCE [LARGE SCALE GENOMIC DNA]</scope>
    <source>
        <strain evidence="17 18">NRRL 3301</strain>
    </source>
</reference>
<keyword evidence="6 15" id="KW-0812">Transmembrane</keyword>
<proteinExistence type="predicted"/>
<dbReference type="EC" id="2.3.2.27" evidence="4"/>
<dbReference type="SUPFAM" id="SSF57850">
    <property type="entry name" value="RING/U-box"/>
    <property type="match status" value="1"/>
</dbReference>
<keyword evidence="13 15" id="KW-0472">Membrane</keyword>
<dbReference type="GO" id="GO:0043161">
    <property type="term" value="P:proteasome-mediated ubiquitin-dependent protein catabolic process"/>
    <property type="evidence" value="ECO:0007669"/>
    <property type="project" value="TreeGrafter"/>
</dbReference>
<dbReference type="GO" id="GO:0061630">
    <property type="term" value="F:ubiquitin protein ligase activity"/>
    <property type="evidence" value="ECO:0007669"/>
    <property type="project" value="UniProtKB-EC"/>
</dbReference>
<evidence type="ECO:0000256" key="11">
    <source>
        <dbReference type="ARBA" id="ARBA00022833"/>
    </source>
</evidence>
<evidence type="ECO:0000313" key="17">
    <source>
        <dbReference type="EMBL" id="ORX62922.1"/>
    </source>
</evidence>
<feature type="domain" description="RING-type" evidence="16">
    <location>
        <begin position="597"/>
        <end position="650"/>
    </location>
</feature>
<dbReference type="InterPro" id="IPR001841">
    <property type="entry name" value="Znf_RING"/>
</dbReference>
<evidence type="ECO:0000256" key="4">
    <source>
        <dbReference type="ARBA" id="ARBA00012483"/>
    </source>
</evidence>
<dbReference type="EMBL" id="MCGT01000001">
    <property type="protein sequence ID" value="ORX62922.1"/>
    <property type="molecule type" value="Genomic_DNA"/>
</dbReference>
<comment type="caution">
    <text evidence="17">The sequence shown here is derived from an EMBL/GenBank/DDBJ whole genome shotgun (WGS) entry which is preliminary data.</text>
</comment>
<dbReference type="Pfam" id="PF11145">
    <property type="entry name" value="DUF2921"/>
    <property type="match status" value="1"/>
</dbReference>
<protein>
    <recommendedName>
        <fullName evidence="4">RING-type E3 ubiquitin transferase</fullName>
        <ecNumber evidence="4">2.3.2.27</ecNumber>
    </recommendedName>
</protein>
<dbReference type="Pfam" id="PF13639">
    <property type="entry name" value="zf-RING_2"/>
    <property type="match status" value="1"/>
</dbReference>
<evidence type="ECO:0000256" key="12">
    <source>
        <dbReference type="ARBA" id="ARBA00022989"/>
    </source>
</evidence>
<keyword evidence="8" id="KW-0732">Signal</keyword>
<dbReference type="AlphaFoldDB" id="A0A1X2GY30"/>
<dbReference type="GO" id="GO:0008270">
    <property type="term" value="F:zinc ion binding"/>
    <property type="evidence" value="ECO:0007669"/>
    <property type="project" value="UniProtKB-KW"/>
</dbReference>
<comment type="subcellular location">
    <subcellularLocation>
        <location evidence="2">Endomembrane system</location>
        <topology evidence="2">Multi-pass membrane protein</topology>
    </subcellularLocation>
</comment>
<evidence type="ECO:0000256" key="1">
    <source>
        <dbReference type="ARBA" id="ARBA00000900"/>
    </source>
</evidence>
<keyword evidence="11" id="KW-0862">Zinc</keyword>
<dbReference type="InterPro" id="IPR050731">
    <property type="entry name" value="HRD1_E3_ubiq-ligases"/>
</dbReference>
<dbReference type="Proteomes" id="UP000242146">
    <property type="component" value="Unassembled WGS sequence"/>
</dbReference>
<dbReference type="GO" id="GO:0012505">
    <property type="term" value="C:endomembrane system"/>
    <property type="evidence" value="ECO:0007669"/>
    <property type="project" value="UniProtKB-SubCell"/>
</dbReference>